<evidence type="ECO:0000313" key="2">
    <source>
        <dbReference type="Proteomes" id="UP000019131"/>
    </source>
</evidence>
<keyword evidence="2" id="KW-1185">Reference proteome</keyword>
<name>W4UW16_9BACE</name>
<dbReference type="AlphaFoldDB" id="W4UW16"/>
<organism evidence="1 2">
    <name type="scientific">Bacteroides reticulotermitis JCM 10512</name>
    <dbReference type="NCBI Taxonomy" id="1445607"/>
    <lineage>
        <taxon>Bacteria</taxon>
        <taxon>Pseudomonadati</taxon>
        <taxon>Bacteroidota</taxon>
        <taxon>Bacteroidia</taxon>
        <taxon>Bacteroidales</taxon>
        <taxon>Bacteroidaceae</taxon>
        <taxon>Bacteroides</taxon>
    </lineage>
</organism>
<gene>
    <name evidence="1" type="ORF">JCM10512_3167</name>
</gene>
<dbReference type="STRING" id="1445607.JCM10512_3167"/>
<dbReference type="Proteomes" id="UP000019131">
    <property type="component" value="Unassembled WGS sequence"/>
</dbReference>
<reference evidence="1 2" key="1">
    <citation type="journal article" date="2014" name="Genome Announc.">
        <title>Draft Genome Sequence of Bacteroides reticulotermitis Strain JCM 10512T, Isolated from the Gut of a Termite.</title>
        <authorList>
            <person name="Yuki M."/>
            <person name="Oshima K."/>
            <person name="Suda W."/>
            <person name="Sakamoto M."/>
            <person name="Iida T."/>
            <person name="Hattori M."/>
            <person name="Ohkuma M."/>
        </authorList>
    </citation>
    <scope>NUCLEOTIDE SEQUENCE [LARGE SCALE GENOMIC DNA]</scope>
    <source>
        <strain evidence="1 2">JCM 10512</strain>
    </source>
</reference>
<proteinExistence type="predicted"/>
<dbReference type="EMBL" id="BAIV01000020">
    <property type="protein sequence ID" value="GAE84798.1"/>
    <property type="molecule type" value="Genomic_DNA"/>
</dbReference>
<accession>W4UW16</accession>
<protein>
    <submittedName>
        <fullName evidence="1">Uncharacterized protein</fullName>
    </submittedName>
</protein>
<sequence>MNNMKYLNNYIVFAVLILSQLSLFTSCKDENTVSELIRLDRTAIQIKEGSEDVLKIESGSAGYQFAFSTEGYATAEYRDNVVHIRGLKFGKVVLTITDSEGHRATVYVVVVSSVLNSDAQRFVWDGTIELNKANDWGLTVHENSVAVTNAMEGKQFVLSWDGILSVGVKENATLQILSSKEGVETQKIELAGMEILQIQDNLCSIVFSTATQTGEIVFQK</sequence>
<comment type="caution">
    <text evidence="1">The sequence shown here is derived from an EMBL/GenBank/DDBJ whole genome shotgun (WGS) entry which is preliminary data.</text>
</comment>
<dbReference type="PROSITE" id="PS51257">
    <property type="entry name" value="PROKAR_LIPOPROTEIN"/>
    <property type="match status" value="1"/>
</dbReference>
<evidence type="ECO:0000313" key="1">
    <source>
        <dbReference type="EMBL" id="GAE84798.1"/>
    </source>
</evidence>